<dbReference type="OrthoDB" id="9769191at2"/>
<keyword evidence="3" id="KW-1003">Cell membrane</keyword>
<feature type="domain" description="PTS EIIA type-1" evidence="18">
    <location>
        <begin position="530"/>
        <end position="634"/>
    </location>
</feature>
<dbReference type="eggNOG" id="COG1263">
    <property type="taxonomic scope" value="Bacteria"/>
</dbReference>
<feature type="transmembrane region" description="Helical" evidence="17">
    <location>
        <begin position="341"/>
        <end position="360"/>
    </location>
</feature>
<dbReference type="InterPro" id="IPR018113">
    <property type="entry name" value="PTrfase_EIIB_Cys"/>
</dbReference>
<evidence type="ECO:0000256" key="15">
    <source>
        <dbReference type="ARBA" id="ARBA00081008"/>
    </source>
</evidence>
<evidence type="ECO:0000256" key="9">
    <source>
        <dbReference type="ARBA" id="ARBA00022989"/>
    </source>
</evidence>
<comment type="caution">
    <text evidence="21">The sequence shown here is derived from an EMBL/GenBank/DDBJ whole genome shotgun (WGS) entry which is preliminary data.</text>
</comment>
<evidence type="ECO:0000256" key="12">
    <source>
        <dbReference type="ARBA" id="ARBA00045139"/>
    </source>
</evidence>
<feature type="transmembrane region" description="Helical" evidence="17">
    <location>
        <begin position="146"/>
        <end position="166"/>
    </location>
</feature>
<feature type="transmembrane region" description="Helical" evidence="17">
    <location>
        <begin position="261"/>
        <end position="283"/>
    </location>
</feature>
<feature type="transmembrane region" description="Helical" evidence="17">
    <location>
        <begin position="443"/>
        <end position="466"/>
    </location>
</feature>
<dbReference type="STRING" id="1423748.FC37_GL000043"/>
<evidence type="ECO:0000256" key="10">
    <source>
        <dbReference type="ARBA" id="ARBA00023136"/>
    </source>
</evidence>
<dbReference type="InterPro" id="IPR001996">
    <property type="entry name" value="PTS_IIB_1"/>
</dbReference>
<feature type="transmembrane region" description="Helical" evidence="17">
    <location>
        <begin position="117"/>
        <end position="140"/>
    </location>
</feature>
<keyword evidence="4" id="KW-0762">Sugar transport</keyword>
<organism evidence="21 22">
    <name type="scientific">Lactobacillus gallinarum DSM 10532 = JCM 2011</name>
    <dbReference type="NCBI Taxonomy" id="1423748"/>
    <lineage>
        <taxon>Bacteria</taxon>
        <taxon>Bacillati</taxon>
        <taxon>Bacillota</taxon>
        <taxon>Bacilli</taxon>
        <taxon>Lactobacillales</taxon>
        <taxon>Lactobacillaceae</taxon>
        <taxon>Lactobacillus</taxon>
    </lineage>
</organism>
<evidence type="ECO:0000259" key="18">
    <source>
        <dbReference type="PROSITE" id="PS51093"/>
    </source>
</evidence>
<dbReference type="RefSeq" id="WP_025005126.1">
    <property type="nucleotide sequence ID" value="NZ_AZEL01000005.1"/>
</dbReference>
<keyword evidence="5 21" id="KW-0808">Transferase</keyword>
<dbReference type="Gene3D" id="3.30.1360.60">
    <property type="entry name" value="Glucose permease domain IIB"/>
    <property type="match status" value="1"/>
</dbReference>
<keyword evidence="9 17" id="KW-1133">Transmembrane helix</keyword>
<dbReference type="PROSITE" id="PS00371">
    <property type="entry name" value="PTS_EIIA_TYPE_1_HIS"/>
    <property type="match status" value="1"/>
</dbReference>
<dbReference type="SUPFAM" id="SSF51261">
    <property type="entry name" value="Duplicated hybrid motif"/>
    <property type="match status" value="1"/>
</dbReference>
<dbReference type="PROSITE" id="PS51093">
    <property type="entry name" value="PTS_EIIA_TYPE_1"/>
    <property type="match status" value="1"/>
</dbReference>
<dbReference type="InterPro" id="IPR036878">
    <property type="entry name" value="Glu_permease_IIB"/>
</dbReference>
<evidence type="ECO:0000256" key="13">
    <source>
        <dbReference type="ARBA" id="ARBA00048931"/>
    </source>
</evidence>
<dbReference type="GO" id="GO:0005886">
    <property type="term" value="C:plasma membrane"/>
    <property type="evidence" value="ECO:0007669"/>
    <property type="project" value="UniProtKB-SubCell"/>
</dbReference>
<dbReference type="eggNOG" id="COG2190">
    <property type="taxonomic scope" value="Bacteria"/>
</dbReference>
<dbReference type="Pfam" id="PF00358">
    <property type="entry name" value="PTS_EIIA_1"/>
    <property type="match status" value="1"/>
</dbReference>
<reference evidence="21 22" key="1">
    <citation type="journal article" date="2015" name="Genome Announc.">
        <title>Expanding the biotechnology potential of lactobacilli through comparative genomics of 213 strains and associated genera.</title>
        <authorList>
            <person name="Sun Z."/>
            <person name="Harris H.M."/>
            <person name="McCann A."/>
            <person name="Guo C."/>
            <person name="Argimon S."/>
            <person name="Zhang W."/>
            <person name="Yang X."/>
            <person name="Jeffery I.B."/>
            <person name="Cooney J.C."/>
            <person name="Kagawa T.F."/>
            <person name="Liu W."/>
            <person name="Song Y."/>
            <person name="Salvetti E."/>
            <person name="Wrobel A."/>
            <person name="Rasinkangas P."/>
            <person name="Parkhill J."/>
            <person name="Rea M.C."/>
            <person name="O'Sullivan O."/>
            <person name="Ritari J."/>
            <person name="Douillard F.P."/>
            <person name="Paul Ross R."/>
            <person name="Yang R."/>
            <person name="Briner A.E."/>
            <person name="Felis G.E."/>
            <person name="de Vos W.M."/>
            <person name="Barrangou R."/>
            <person name="Klaenhammer T.R."/>
            <person name="Caufield P.W."/>
            <person name="Cui Y."/>
            <person name="Zhang H."/>
            <person name="O'Toole P.W."/>
        </authorList>
    </citation>
    <scope>NUCLEOTIDE SEQUENCE [LARGE SCALE GENOMIC DNA]</scope>
    <source>
        <strain evidence="21 22">DSM 10532</strain>
    </source>
</reference>
<evidence type="ECO:0000256" key="17">
    <source>
        <dbReference type="SAM" id="Phobius"/>
    </source>
</evidence>
<comment type="subcellular location">
    <subcellularLocation>
        <location evidence="1">Cell membrane</location>
        <topology evidence="1">Multi-pass membrane protein</topology>
    </subcellularLocation>
</comment>
<evidence type="ECO:0000256" key="1">
    <source>
        <dbReference type="ARBA" id="ARBA00004651"/>
    </source>
</evidence>
<dbReference type="NCBIfam" id="TIGR00830">
    <property type="entry name" value="PTBA"/>
    <property type="match status" value="1"/>
</dbReference>
<evidence type="ECO:0000256" key="8">
    <source>
        <dbReference type="ARBA" id="ARBA00022777"/>
    </source>
</evidence>
<dbReference type="EC" id="2.7.1.211" evidence="11"/>
<feature type="domain" description="PTS EIIB type-1" evidence="19">
    <location>
        <begin position="6"/>
        <end position="88"/>
    </location>
</feature>
<dbReference type="PATRIC" id="fig|1423748.3.peg.47"/>
<dbReference type="InterPro" id="IPR011297">
    <property type="entry name" value="PTS_IIABC_b_glu"/>
</dbReference>
<feature type="active site" description="Phosphocysteine intermediate; for EIIB activity" evidence="16">
    <location>
        <position position="28"/>
    </location>
</feature>
<feature type="domain" description="PTS EIIC type-1" evidence="20">
    <location>
        <begin position="108"/>
        <end position="478"/>
    </location>
</feature>
<dbReference type="CDD" id="cd00212">
    <property type="entry name" value="PTS_IIB_glc"/>
    <property type="match status" value="1"/>
</dbReference>
<evidence type="ECO:0000256" key="3">
    <source>
        <dbReference type="ARBA" id="ARBA00022475"/>
    </source>
</evidence>
<evidence type="ECO:0000256" key="11">
    <source>
        <dbReference type="ARBA" id="ARBA00044053"/>
    </source>
</evidence>
<dbReference type="Pfam" id="PF00367">
    <property type="entry name" value="PTS_EIIB"/>
    <property type="match status" value="1"/>
</dbReference>
<sequence>MAKNYDNLAKSIIQDVGSKDNVNSVVHCATRLRFKLKDEKKANDDALKDTDGVVTVVKAGGQYQVVIGNEVADVYDAVLKEGGFPGGGQVPDDDVADDNSSFIDKAVALISGIFTDILAPLSAGGIIKGLVVLAAAMGWLSKTSGAYQILYAVGDSIFYFLPIFLGVTTARRFHMNQFIGLAIGAVLTYPTMVGLASSKTVLGTLFQGTPFASEIHTTFFGIPVVTMNYTSTVLPVIFAVWFGSVIEHWAKKWIPTVVQMFLVPALTIIITLPVAFIVIGPVMTWVGDAIGAVMAGIYNFSPIVAGVVVGALWQVLVIFGVHWGLVAVSTTNIAALGYDPILALTCMVCYAQIGVVLAIIKQTKDKKLKDTAIGAFFSGLFGVTEPAIYGVTLPRKTPFVLSCIGGAVSGAIMGIFHSVLYMMPSMGFFAIPAYINPKGGSMIPVIGVIVSAVVAFIVGFILQLIFGKKSVDAEYNKKQAQKVAEAANEATEVANNPIVAASENEEKLNPSTKLVSPLNGDVKPLSEIKDEVFSSGAMGQGVAIEPNEGVLHAPADGKIALVFPTGHAVGINTTDGAEVLMHIGMDTVNLQGKGFKTLVQKGQEVKAGDPLVEFNIKDIKAAGYEVTTPVVVTNSKKYESVNQVANGAVKVGQEILSLQGEDEGAKVSGQVQIN</sequence>
<protein>
    <recommendedName>
        <fullName evidence="14">PTS system sucrose-specific EIIBCA component</fullName>
        <ecNumber evidence="11">2.7.1.211</ecNumber>
    </recommendedName>
    <alternativeName>
        <fullName evidence="15">EIIBCA-Scr</fullName>
    </alternativeName>
</protein>
<dbReference type="Pfam" id="PF02378">
    <property type="entry name" value="PTS_EIIC"/>
    <property type="match status" value="1"/>
</dbReference>
<dbReference type="eggNOG" id="COG1264">
    <property type="taxonomic scope" value="Bacteria"/>
</dbReference>
<feature type="transmembrane region" description="Helical" evidence="17">
    <location>
        <begin position="218"/>
        <end position="241"/>
    </location>
</feature>
<dbReference type="GO" id="GO:0090589">
    <property type="term" value="F:protein-phosphocysteine-trehalose phosphotransferase system transporter activity"/>
    <property type="evidence" value="ECO:0007669"/>
    <property type="project" value="TreeGrafter"/>
</dbReference>
<evidence type="ECO:0000256" key="14">
    <source>
        <dbReference type="ARBA" id="ARBA00074554"/>
    </source>
</evidence>
<dbReference type="PROSITE" id="PS51098">
    <property type="entry name" value="PTS_EIIB_TYPE_1"/>
    <property type="match status" value="1"/>
</dbReference>
<dbReference type="Gene3D" id="2.70.70.10">
    <property type="entry name" value="Glucose Permease (Domain IIA)"/>
    <property type="match status" value="1"/>
</dbReference>
<evidence type="ECO:0000256" key="7">
    <source>
        <dbReference type="ARBA" id="ARBA00022692"/>
    </source>
</evidence>
<evidence type="ECO:0000259" key="19">
    <source>
        <dbReference type="PROSITE" id="PS51098"/>
    </source>
</evidence>
<dbReference type="SUPFAM" id="SSF55604">
    <property type="entry name" value="Glucose permease domain IIB"/>
    <property type="match status" value="1"/>
</dbReference>
<dbReference type="InterPro" id="IPR013013">
    <property type="entry name" value="PTS_EIIC_1"/>
</dbReference>
<dbReference type="Proteomes" id="UP000051311">
    <property type="component" value="Unassembled WGS sequence"/>
</dbReference>
<evidence type="ECO:0000256" key="16">
    <source>
        <dbReference type="PROSITE-ProRule" id="PRU00421"/>
    </source>
</evidence>
<dbReference type="InterPro" id="IPR050558">
    <property type="entry name" value="PTS_Sugar-Specific_Components"/>
</dbReference>
<dbReference type="GO" id="GO:0016301">
    <property type="term" value="F:kinase activity"/>
    <property type="evidence" value="ECO:0007669"/>
    <property type="project" value="UniProtKB-KW"/>
</dbReference>
<dbReference type="InterPro" id="IPR001127">
    <property type="entry name" value="PTS_EIIA_1_perm"/>
</dbReference>
<evidence type="ECO:0000256" key="6">
    <source>
        <dbReference type="ARBA" id="ARBA00022683"/>
    </source>
</evidence>
<keyword evidence="6" id="KW-0598">Phosphotransferase system</keyword>
<name>A0A0R1NZC5_9LACO</name>
<feature type="transmembrane region" description="Helical" evidence="17">
    <location>
        <begin position="399"/>
        <end position="422"/>
    </location>
</feature>
<dbReference type="AlphaFoldDB" id="A0A0R1NZC5"/>
<dbReference type="FunFam" id="2.70.70.10:FF:000001">
    <property type="entry name" value="PTS system glucose-specific IIA component"/>
    <property type="match status" value="1"/>
</dbReference>
<feature type="transmembrane region" description="Helical" evidence="17">
    <location>
        <begin position="372"/>
        <end position="393"/>
    </location>
</feature>
<dbReference type="GO" id="GO:0015771">
    <property type="term" value="P:trehalose transport"/>
    <property type="evidence" value="ECO:0007669"/>
    <property type="project" value="TreeGrafter"/>
</dbReference>
<accession>A0A0R1NZC5</accession>
<dbReference type="FunFam" id="3.30.1360.60:FF:000001">
    <property type="entry name" value="PTS system glucose-specific IIBC component PtsG"/>
    <property type="match status" value="1"/>
</dbReference>
<dbReference type="PROSITE" id="PS01035">
    <property type="entry name" value="PTS_EIIB_TYPE_1_CYS"/>
    <property type="match status" value="1"/>
</dbReference>
<evidence type="ECO:0000256" key="5">
    <source>
        <dbReference type="ARBA" id="ARBA00022679"/>
    </source>
</evidence>
<evidence type="ECO:0000256" key="4">
    <source>
        <dbReference type="ARBA" id="ARBA00022597"/>
    </source>
</evidence>
<dbReference type="GO" id="GO:0008982">
    <property type="term" value="F:protein-N(PI)-phosphohistidine-sugar phosphotransferase activity"/>
    <property type="evidence" value="ECO:0007669"/>
    <property type="project" value="InterPro"/>
</dbReference>
<keyword evidence="7 17" id="KW-0812">Transmembrane</keyword>
<gene>
    <name evidence="21" type="ORF">FC37_GL000043</name>
</gene>
<dbReference type="EMBL" id="AZEL01000005">
    <property type="protein sequence ID" value="KRL25036.1"/>
    <property type="molecule type" value="Genomic_DNA"/>
</dbReference>
<comment type="function">
    <text evidence="12">The phosphoenolpyruvate-dependent sugar phosphotransferase system (sugar PTS), a major carbohydrate active transport system, catalyzes the phosphorylation of incoming sugar substrates concomitantly with their translocation across the cell membrane. This system is involved in sucrose transport.</text>
</comment>
<dbReference type="InterPro" id="IPR003352">
    <property type="entry name" value="PTS_EIIC"/>
</dbReference>
<evidence type="ECO:0000256" key="2">
    <source>
        <dbReference type="ARBA" id="ARBA00022448"/>
    </source>
</evidence>
<dbReference type="GO" id="GO:0009401">
    <property type="term" value="P:phosphoenolpyruvate-dependent sugar phosphotransferase system"/>
    <property type="evidence" value="ECO:0007669"/>
    <property type="project" value="UniProtKB-KW"/>
</dbReference>
<dbReference type="PANTHER" id="PTHR30175">
    <property type="entry name" value="PHOSPHOTRANSFERASE SYSTEM TRANSPORT PROTEIN"/>
    <property type="match status" value="1"/>
</dbReference>
<proteinExistence type="predicted"/>
<dbReference type="PROSITE" id="PS51103">
    <property type="entry name" value="PTS_EIIC_TYPE_1"/>
    <property type="match status" value="1"/>
</dbReference>
<dbReference type="InterPro" id="IPR011055">
    <property type="entry name" value="Dup_hybrid_motif"/>
</dbReference>
<evidence type="ECO:0000259" key="20">
    <source>
        <dbReference type="PROSITE" id="PS51103"/>
    </source>
</evidence>
<dbReference type="NCBIfam" id="TIGR01995">
    <property type="entry name" value="PTS-II-ABC-beta"/>
    <property type="match status" value="1"/>
</dbReference>
<dbReference type="PANTHER" id="PTHR30175:SF1">
    <property type="entry name" value="PTS SYSTEM ARBUTIN-, CELLOBIOSE-, AND SALICIN-SPECIFIC EIIBC COMPONENT-RELATED"/>
    <property type="match status" value="1"/>
</dbReference>
<feature type="transmembrane region" description="Helical" evidence="17">
    <location>
        <begin position="178"/>
        <end position="198"/>
    </location>
</feature>
<keyword evidence="10 17" id="KW-0472">Membrane</keyword>
<keyword evidence="8" id="KW-0418">Kinase</keyword>
<keyword evidence="2" id="KW-0813">Transport</keyword>
<comment type="catalytic activity">
    <reaction evidence="13">
        <text>N(pros)-phospho-L-histidyl-[protein](out) + sucrose = sucrose 6(G)-phosphate(in) + L-histidyl-[protein]</text>
        <dbReference type="Rhea" id="RHEA:49236"/>
        <dbReference type="Rhea" id="RHEA-COMP:9745"/>
        <dbReference type="Rhea" id="RHEA-COMP:9746"/>
        <dbReference type="ChEBI" id="CHEBI:17992"/>
        <dbReference type="ChEBI" id="CHEBI:29979"/>
        <dbReference type="ChEBI" id="CHEBI:64837"/>
        <dbReference type="ChEBI" id="CHEBI:91002"/>
        <dbReference type="EC" id="2.7.1.211"/>
    </reaction>
</comment>
<evidence type="ECO:0000313" key="22">
    <source>
        <dbReference type="Proteomes" id="UP000051311"/>
    </source>
</evidence>
<evidence type="ECO:0000313" key="21">
    <source>
        <dbReference type="EMBL" id="KRL25036.1"/>
    </source>
</evidence>